<organism evidence="3 4">
    <name type="scientific">Galendromus occidentalis</name>
    <name type="common">western predatory mite</name>
    <dbReference type="NCBI Taxonomy" id="34638"/>
    <lineage>
        <taxon>Eukaryota</taxon>
        <taxon>Metazoa</taxon>
        <taxon>Ecdysozoa</taxon>
        <taxon>Arthropoda</taxon>
        <taxon>Chelicerata</taxon>
        <taxon>Arachnida</taxon>
        <taxon>Acari</taxon>
        <taxon>Parasitiformes</taxon>
        <taxon>Mesostigmata</taxon>
        <taxon>Gamasina</taxon>
        <taxon>Phytoseioidea</taxon>
        <taxon>Phytoseiidae</taxon>
        <taxon>Typhlodrominae</taxon>
        <taxon>Galendromus</taxon>
    </lineage>
</organism>
<reference evidence="4" key="1">
    <citation type="submission" date="2025-08" db="UniProtKB">
        <authorList>
            <consortium name="RefSeq"/>
        </authorList>
    </citation>
    <scope>IDENTIFICATION</scope>
</reference>
<feature type="compositionally biased region" description="Low complexity" evidence="1">
    <location>
        <begin position="25"/>
        <end position="45"/>
    </location>
</feature>
<evidence type="ECO:0000313" key="4">
    <source>
        <dbReference type="RefSeq" id="XP_028968937.1"/>
    </source>
</evidence>
<dbReference type="Proteomes" id="UP000694867">
    <property type="component" value="Unplaced"/>
</dbReference>
<dbReference type="AlphaFoldDB" id="A0AAJ7WK64"/>
<dbReference type="PANTHER" id="PTHR23034:SF2">
    <property type="entry name" value="GLUTAMATE-RICH PROTEIN 3"/>
    <property type="match status" value="1"/>
</dbReference>
<accession>A0AAJ7WK64</accession>
<dbReference type="Pfam" id="PF15257">
    <property type="entry name" value="DUF4590"/>
    <property type="match status" value="1"/>
</dbReference>
<dbReference type="GeneID" id="114828556"/>
<evidence type="ECO:0000256" key="1">
    <source>
        <dbReference type="SAM" id="MobiDB-lite"/>
    </source>
</evidence>
<feature type="domain" description="DUF4590" evidence="2">
    <location>
        <begin position="81"/>
        <end position="174"/>
    </location>
</feature>
<dbReference type="PANTHER" id="PTHR23034">
    <property type="entry name" value="GLUTAMATE-RICH PROTEIN 3"/>
    <property type="match status" value="1"/>
</dbReference>
<dbReference type="InterPro" id="IPR048257">
    <property type="entry name" value="DUF4590"/>
</dbReference>
<gene>
    <name evidence="4" type="primary">LOC114828556</name>
</gene>
<feature type="region of interest" description="Disordered" evidence="1">
    <location>
        <begin position="24"/>
        <end position="62"/>
    </location>
</feature>
<keyword evidence="3" id="KW-1185">Reference proteome</keyword>
<dbReference type="RefSeq" id="XP_028968937.1">
    <property type="nucleotide sequence ID" value="XM_029113104.1"/>
</dbReference>
<proteinExistence type="predicted"/>
<evidence type="ECO:0000259" key="2">
    <source>
        <dbReference type="Pfam" id="PF15257"/>
    </source>
</evidence>
<name>A0AAJ7WK64_9ACAR</name>
<dbReference type="KEGG" id="goe:114828556"/>
<dbReference type="InterPro" id="IPR027962">
    <property type="entry name" value="ERICH3"/>
</dbReference>
<protein>
    <submittedName>
        <fullName evidence="4">Uncharacterized protein LOC114828556</fullName>
    </submittedName>
</protein>
<evidence type="ECO:0000313" key="3">
    <source>
        <dbReference type="Proteomes" id="UP000694867"/>
    </source>
</evidence>
<sequence>MRLEKTALPDSPVKQSPYLNAFSMLPTAKRSSSSTSLKSSRSAPSTPQHRRRAQTPSGTRESSVAFTLEFNGGLRGASYRLAIKQQPAGGHNPVTVFSGVVSNGDTLTFFSRRSTGQNFNATIYIDALRYHQLSGCCENRYKEGSSFGNRLTIRKIDNVKPCYKCQFEKELKKQR</sequence>